<feature type="signal peptide" evidence="2">
    <location>
        <begin position="1"/>
        <end position="16"/>
    </location>
</feature>
<keyword evidence="1" id="KW-0812">Transmembrane</keyword>
<keyword evidence="1" id="KW-1133">Transmembrane helix</keyword>
<feature type="transmembrane region" description="Helical" evidence="1">
    <location>
        <begin position="65"/>
        <end position="83"/>
    </location>
</feature>
<dbReference type="AlphaFoldDB" id="A0ABD3N9E0"/>
<organism evidence="3 4">
    <name type="scientific">Discostella pseudostelligera</name>
    <dbReference type="NCBI Taxonomy" id="259834"/>
    <lineage>
        <taxon>Eukaryota</taxon>
        <taxon>Sar</taxon>
        <taxon>Stramenopiles</taxon>
        <taxon>Ochrophyta</taxon>
        <taxon>Bacillariophyta</taxon>
        <taxon>Coscinodiscophyceae</taxon>
        <taxon>Thalassiosirophycidae</taxon>
        <taxon>Stephanodiscales</taxon>
        <taxon>Stephanodiscaceae</taxon>
        <taxon>Discostella</taxon>
    </lineage>
</organism>
<accession>A0ABD3N9E0</accession>
<dbReference type="Proteomes" id="UP001530293">
    <property type="component" value="Unassembled WGS sequence"/>
</dbReference>
<proteinExistence type="predicted"/>
<gene>
    <name evidence="3" type="ORF">ACHAWU_003210</name>
</gene>
<evidence type="ECO:0000256" key="1">
    <source>
        <dbReference type="SAM" id="Phobius"/>
    </source>
</evidence>
<name>A0ABD3N9E0_9STRA</name>
<feature type="chain" id="PRO_5044780508" evidence="2">
    <location>
        <begin position="17"/>
        <end position="89"/>
    </location>
</feature>
<evidence type="ECO:0000313" key="4">
    <source>
        <dbReference type="Proteomes" id="UP001530293"/>
    </source>
</evidence>
<dbReference type="EMBL" id="JALLBG020000034">
    <property type="protein sequence ID" value="KAL3770901.1"/>
    <property type="molecule type" value="Genomic_DNA"/>
</dbReference>
<keyword evidence="4" id="KW-1185">Reference proteome</keyword>
<reference evidence="3 4" key="1">
    <citation type="submission" date="2024-10" db="EMBL/GenBank/DDBJ databases">
        <title>Updated reference genomes for cyclostephanoid diatoms.</title>
        <authorList>
            <person name="Roberts W.R."/>
            <person name="Alverson A.J."/>
        </authorList>
    </citation>
    <scope>NUCLEOTIDE SEQUENCE [LARGE SCALE GENOMIC DNA]</scope>
    <source>
        <strain evidence="3 4">AJA232-27</strain>
    </source>
</reference>
<sequence>MRSFFLFALLVAAASAFVAPANKAVAMSGRTAPVVPNMVIDGSVMESAASTANLIATSAGENGGFFFPVAGIVSLAALILFLAPPLKED</sequence>
<keyword evidence="2" id="KW-0732">Signal</keyword>
<keyword evidence="1" id="KW-0472">Membrane</keyword>
<evidence type="ECO:0000313" key="3">
    <source>
        <dbReference type="EMBL" id="KAL3770901.1"/>
    </source>
</evidence>
<comment type="caution">
    <text evidence="3">The sequence shown here is derived from an EMBL/GenBank/DDBJ whole genome shotgun (WGS) entry which is preliminary data.</text>
</comment>
<protein>
    <submittedName>
        <fullName evidence="3">Uncharacterized protein</fullName>
    </submittedName>
</protein>
<evidence type="ECO:0000256" key="2">
    <source>
        <dbReference type="SAM" id="SignalP"/>
    </source>
</evidence>